<dbReference type="RefSeq" id="WP_409548739.1">
    <property type="nucleotide sequence ID" value="NZ_JBKBDE010000001.1"/>
</dbReference>
<evidence type="ECO:0000256" key="3">
    <source>
        <dbReference type="ARBA" id="ARBA00022840"/>
    </source>
</evidence>
<organism evidence="5 6">
    <name type="scientific">Mycolicibacterium septicum</name>
    <dbReference type="NCBI Taxonomy" id="98668"/>
    <lineage>
        <taxon>Bacteria</taxon>
        <taxon>Bacillati</taxon>
        <taxon>Actinomycetota</taxon>
        <taxon>Actinomycetes</taxon>
        <taxon>Mycobacteriales</taxon>
        <taxon>Mycobacteriaceae</taxon>
        <taxon>Mycolicibacterium</taxon>
    </lineage>
</organism>
<reference evidence="5 6" key="1">
    <citation type="submission" date="2024-12" db="EMBL/GenBank/DDBJ databases">
        <title>The coexistence of Mycolicibacterium septicum and Mycolicibacterium nivoides in clinical samples.</title>
        <authorList>
            <person name="Wang C."/>
            <person name="Feng Y."/>
            <person name="Zong Z."/>
        </authorList>
    </citation>
    <scope>NUCLEOTIDE SEQUENCE [LARGE SCALE GENOMIC DNA]</scope>
    <source>
        <strain evidence="5 6">120310</strain>
    </source>
</reference>
<comment type="catalytic activity">
    <reaction evidence="4">
        <text>(6S)-5-formyl-5,6,7,8-tetrahydrofolate + ATP = (6R)-5,10-methenyltetrahydrofolate + ADP + phosphate</text>
        <dbReference type="Rhea" id="RHEA:10488"/>
        <dbReference type="ChEBI" id="CHEBI:30616"/>
        <dbReference type="ChEBI" id="CHEBI:43474"/>
        <dbReference type="ChEBI" id="CHEBI:57455"/>
        <dbReference type="ChEBI" id="CHEBI:57457"/>
        <dbReference type="ChEBI" id="CHEBI:456216"/>
        <dbReference type="EC" id="6.3.3.2"/>
    </reaction>
</comment>
<sequence length="199" mass="21530">MVEGVTPPTKTDLRTGVLRARRAVPADRRDSEAQALSRWLPTLVRSGQTVCAYVPVGSEPGSQALLDTLLELGVRVLLPVARNDEDGRAMPMQWGPYEPGTLVAAEFGLREPVPPWLPAGRIADAEVVLVPALAVDRHGNRLGRGAGFYDRTLIYAAPHARLVAVVRDDELVDELPADPHDVRMTHALTPSGGIVTLQR</sequence>
<dbReference type="PANTHER" id="PTHR23407:SF1">
    <property type="entry name" value="5-FORMYLTETRAHYDROFOLATE CYCLO-LIGASE"/>
    <property type="match status" value="1"/>
</dbReference>
<accession>A0ABW9LQT8</accession>
<evidence type="ECO:0000256" key="2">
    <source>
        <dbReference type="ARBA" id="ARBA00022741"/>
    </source>
</evidence>
<dbReference type="Proteomes" id="UP001635817">
    <property type="component" value="Unassembled WGS sequence"/>
</dbReference>
<dbReference type="PANTHER" id="PTHR23407">
    <property type="entry name" value="ATPASE INHIBITOR/5-FORMYLTETRAHYDROFOLATE CYCLO-LIGASE"/>
    <property type="match status" value="1"/>
</dbReference>
<comment type="caution">
    <text evidence="5">The sequence shown here is derived from an EMBL/GenBank/DDBJ whole genome shotgun (WGS) entry which is preliminary data.</text>
</comment>
<dbReference type="EMBL" id="JBKBDE010000001">
    <property type="protein sequence ID" value="MFN6549870.1"/>
    <property type="molecule type" value="Genomic_DNA"/>
</dbReference>
<gene>
    <name evidence="5" type="ORF">ACK4CP_05680</name>
</gene>
<comment type="cofactor">
    <cofactor evidence="4">
        <name>Mg(2+)</name>
        <dbReference type="ChEBI" id="CHEBI:18420"/>
    </cofactor>
</comment>
<keyword evidence="6" id="KW-1185">Reference proteome</keyword>
<dbReference type="InterPro" id="IPR037171">
    <property type="entry name" value="NagB/RpiA_transferase-like"/>
</dbReference>
<protein>
    <recommendedName>
        <fullName evidence="4">5-formyltetrahydrofolate cyclo-ligase</fullName>
        <ecNumber evidence="4">6.3.3.2</ecNumber>
    </recommendedName>
</protein>
<dbReference type="InterPro" id="IPR024185">
    <property type="entry name" value="FTHF_cligase-like_sf"/>
</dbReference>
<proteinExistence type="inferred from homology"/>
<evidence type="ECO:0000256" key="1">
    <source>
        <dbReference type="ARBA" id="ARBA00010638"/>
    </source>
</evidence>
<comment type="similarity">
    <text evidence="1 4">Belongs to the 5-formyltetrahydrofolate cyclo-ligase family.</text>
</comment>
<keyword evidence="4" id="KW-0460">Magnesium</keyword>
<keyword evidence="2 4" id="KW-0547">Nucleotide-binding</keyword>
<evidence type="ECO:0000256" key="4">
    <source>
        <dbReference type="RuleBase" id="RU361279"/>
    </source>
</evidence>
<evidence type="ECO:0000313" key="5">
    <source>
        <dbReference type="EMBL" id="MFN6549870.1"/>
    </source>
</evidence>
<dbReference type="NCBIfam" id="TIGR02727">
    <property type="entry name" value="MTHFS_bact"/>
    <property type="match status" value="1"/>
</dbReference>
<dbReference type="Pfam" id="PF01812">
    <property type="entry name" value="5-FTHF_cyc-lig"/>
    <property type="match status" value="1"/>
</dbReference>
<evidence type="ECO:0000313" key="6">
    <source>
        <dbReference type="Proteomes" id="UP001635817"/>
    </source>
</evidence>
<dbReference type="SUPFAM" id="SSF100950">
    <property type="entry name" value="NagB/RpiA/CoA transferase-like"/>
    <property type="match status" value="1"/>
</dbReference>
<name>A0ABW9LQT8_9MYCO</name>
<keyword evidence="4" id="KW-0479">Metal-binding</keyword>
<dbReference type="InterPro" id="IPR002698">
    <property type="entry name" value="FTHF_cligase"/>
</dbReference>
<keyword evidence="3 4" id="KW-0067">ATP-binding</keyword>
<keyword evidence="5" id="KW-0436">Ligase</keyword>
<dbReference type="PIRSF" id="PIRSF006806">
    <property type="entry name" value="FTHF_cligase"/>
    <property type="match status" value="1"/>
</dbReference>
<dbReference type="EC" id="6.3.3.2" evidence="4"/>
<dbReference type="GO" id="GO:0030272">
    <property type="term" value="F:5-formyltetrahydrofolate cyclo-ligase activity"/>
    <property type="evidence" value="ECO:0007669"/>
    <property type="project" value="UniProtKB-EC"/>
</dbReference>
<dbReference type="Gene3D" id="3.40.50.10420">
    <property type="entry name" value="NagB/RpiA/CoA transferase-like"/>
    <property type="match status" value="1"/>
</dbReference>